<accession>A0A9Q9IHM2</accession>
<evidence type="ECO:0000259" key="2">
    <source>
        <dbReference type="Pfam" id="PF13577"/>
    </source>
</evidence>
<reference evidence="3" key="1">
    <citation type="submission" date="2021-04" db="EMBL/GenBank/DDBJ databases">
        <title>Dactylosporangium aurantiacum NRRL B-8018 full assembly.</title>
        <authorList>
            <person name="Hartkoorn R.C."/>
            <person name="Beaudoing E."/>
            <person name="Hot D."/>
        </authorList>
    </citation>
    <scope>NUCLEOTIDE SEQUENCE</scope>
    <source>
        <strain evidence="3">NRRL B-8018</strain>
    </source>
</reference>
<dbReference type="InterPro" id="IPR032710">
    <property type="entry name" value="NTF2-like_dom_sf"/>
</dbReference>
<evidence type="ECO:0000313" key="4">
    <source>
        <dbReference type="Proteomes" id="UP001058003"/>
    </source>
</evidence>
<feature type="domain" description="SnoaL-like" evidence="2">
    <location>
        <begin position="16"/>
        <end position="141"/>
    </location>
</feature>
<proteinExistence type="predicted"/>
<dbReference type="SUPFAM" id="SSF54427">
    <property type="entry name" value="NTF2-like"/>
    <property type="match status" value="1"/>
</dbReference>
<feature type="coiled-coil region" evidence="1">
    <location>
        <begin position="1"/>
        <end position="28"/>
    </location>
</feature>
<dbReference type="OrthoDB" id="8225471at2"/>
<evidence type="ECO:0000256" key="1">
    <source>
        <dbReference type="SAM" id="Coils"/>
    </source>
</evidence>
<dbReference type="Pfam" id="PF13577">
    <property type="entry name" value="SnoaL_4"/>
    <property type="match status" value="1"/>
</dbReference>
<dbReference type="Proteomes" id="UP001058003">
    <property type="component" value="Chromosome"/>
</dbReference>
<evidence type="ECO:0000313" key="3">
    <source>
        <dbReference type="EMBL" id="UWZ52755.1"/>
    </source>
</evidence>
<gene>
    <name evidence="3" type="ORF">Daura_40000</name>
</gene>
<sequence length="169" mass="18445">MPEQDDAIAELRRRVRDLEDRLAIMQILATYGPAVDSGSAGPAAQLWTDDGVYDTYPAVLHGRAAIAAMVDGELHQRLIHAGAAHLQGLPHVEVAGDRAVATAYSQLVLRDDTTDSFRIWRTGANRWQFVRTARGWQVTHRVNRQLDGGAEARDLLSAALDEGHAQEGG</sequence>
<dbReference type="EMBL" id="CP073767">
    <property type="protein sequence ID" value="UWZ52755.1"/>
    <property type="molecule type" value="Genomic_DNA"/>
</dbReference>
<protein>
    <submittedName>
        <fullName evidence="3">Nuclear transport factor 2 family protein</fullName>
    </submittedName>
</protein>
<keyword evidence="4" id="KW-1185">Reference proteome</keyword>
<dbReference type="Gene3D" id="3.10.450.50">
    <property type="match status" value="1"/>
</dbReference>
<dbReference type="RefSeq" id="WP_033359466.1">
    <property type="nucleotide sequence ID" value="NZ_CP073767.1"/>
</dbReference>
<dbReference type="KEGG" id="daur:Daura_40000"/>
<organism evidence="3 4">
    <name type="scientific">Dactylosporangium aurantiacum</name>
    <dbReference type="NCBI Taxonomy" id="35754"/>
    <lineage>
        <taxon>Bacteria</taxon>
        <taxon>Bacillati</taxon>
        <taxon>Actinomycetota</taxon>
        <taxon>Actinomycetes</taxon>
        <taxon>Micromonosporales</taxon>
        <taxon>Micromonosporaceae</taxon>
        <taxon>Dactylosporangium</taxon>
    </lineage>
</organism>
<keyword evidence="1" id="KW-0175">Coiled coil</keyword>
<dbReference type="AlphaFoldDB" id="A0A9Q9IHM2"/>
<name>A0A9Q9IHM2_9ACTN</name>
<dbReference type="InterPro" id="IPR037401">
    <property type="entry name" value="SnoaL-like"/>
</dbReference>